<dbReference type="EC" id="2.4.1.-" evidence="10"/>
<evidence type="ECO:0000256" key="3">
    <source>
        <dbReference type="ARBA" id="ARBA00022676"/>
    </source>
</evidence>
<organism evidence="11 12">
    <name type="scientific">Drosophila rubida</name>
    <dbReference type="NCBI Taxonomy" id="30044"/>
    <lineage>
        <taxon>Eukaryota</taxon>
        <taxon>Metazoa</taxon>
        <taxon>Ecdysozoa</taxon>
        <taxon>Arthropoda</taxon>
        <taxon>Hexapoda</taxon>
        <taxon>Insecta</taxon>
        <taxon>Pterygota</taxon>
        <taxon>Neoptera</taxon>
        <taxon>Endopterygota</taxon>
        <taxon>Diptera</taxon>
        <taxon>Brachycera</taxon>
        <taxon>Muscomorpha</taxon>
        <taxon>Ephydroidea</taxon>
        <taxon>Drosophilidae</taxon>
        <taxon>Drosophila</taxon>
    </lineage>
</organism>
<dbReference type="GO" id="GO:0006493">
    <property type="term" value="P:protein O-linked glycosylation"/>
    <property type="evidence" value="ECO:0007669"/>
    <property type="project" value="TreeGrafter"/>
</dbReference>
<evidence type="ECO:0000256" key="9">
    <source>
        <dbReference type="ARBA" id="ARBA00023136"/>
    </source>
</evidence>
<dbReference type="GO" id="GO:0016758">
    <property type="term" value="F:hexosyltransferase activity"/>
    <property type="evidence" value="ECO:0007669"/>
    <property type="project" value="InterPro"/>
</dbReference>
<keyword evidence="5 10" id="KW-0812">Transmembrane</keyword>
<evidence type="ECO:0000313" key="12">
    <source>
        <dbReference type="Proteomes" id="UP001200034"/>
    </source>
</evidence>
<keyword evidence="12" id="KW-1185">Reference proteome</keyword>
<dbReference type="Gene3D" id="3.90.550.50">
    <property type="match status" value="1"/>
</dbReference>
<protein>
    <recommendedName>
        <fullName evidence="10">Hexosyltransferase</fullName>
        <ecNumber evidence="10">2.4.1.-</ecNumber>
    </recommendedName>
</protein>
<keyword evidence="6 10" id="KW-0735">Signal-anchor</keyword>
<comment type="subcellular location">
    <subcellularLocation>
        <location evidence="1 10">Golgi apparatus membrane</location>
        <topology evidence="1 10">Single-pass type II membrane protein</topology>
    </subcellularLocation>
</comment>
<reference evidence="11" key="1">
    <citation type="journal article" date="2021" name="Mol. Ecol. Resour.">
        <title>Phylogenomic analyses of the genus Drosophila reveals genomic signals of climate adaptation.</title>
        <authorList>
            <person name="Li F."/>
            <person name="Rane R.V."/>
            <person name="Luria V."/>
            <person name="Xiong Z."/>
            <person name="Chen J."/>
            <person name="Li Z."/>
            <person name="Catullo R.A."/>
            <person name="Griffin P.C."/>
            <person name="Schiffer M."/>
            <person name="Pearce S."/>
            <person name="Lee S.F."/>
            <person name="McElroy K."/>
            <person name="Stocker A."/>
            <person name="Shirriffs J."/>
            <person name="Cockerell F."/>
            <person name="Coppin C."/>
            <person name="Sgro C.M."/>
            <person name="Karger A."/>
            <person name="Cain J.W."/>
            <person name="Weber J.A."/>
            <person name="Santpere G."/>
            <person name="Kirschner M.W."/>
            <person name="Hoffmann A.A."/>
            <person name="Oakeshott J.G."/>
            <person name="Zhang G."/>
        </authorList>
    </citation>
    <scope>NUCLEOTIDE SEQUENCE</scope>
    <source>
        <strain evidence="11">BGI-SZ-2011g</strain>
    </source>
</reference>
<sequence length="326" mass="37012">MRDLHATTCLILWLNCCLVIYLLLPDKPRIVPQHGGTTTAEVVGEYSEKPQQLIDLDNFDYVINQAPCEAHVQSLIMIHSAPGNFAKRAVIRDTWGSAAVVHAHSPLRLLFLFGGVDSGQLQQQLWQEQLRFGDVLQGNFRDAYFNLSYKHVMALKWFDNHCRTAQLLLKVDDDIYLNTPLLLQQQPPALLQAPELLLCARQNNARALRSYASKWRVSFREYADRFYPPFCPGFVVVYSAPVVRRLYGAAQRCSYFRLDDVLVTGLLAQRSNVSITDLSPYVLYPPALQALLSGAARAEQFLATWHKTTAQQIKQLWSLHTTMPPN</sequence>
<evidence type="ECO:0000256" key="5">
    <source>
        <dbReference type="ARBA" id="ARBA00022692"/>
    </source>
</evidence>
<feature type="transmembrane region" description="Helical" evidence="10">
    <location>
        <begin position="7"/>
        <end position="24"/>
    </location>
</feature>
<comment type="caution">
    <text evidence="11">The sequence shown here is derived from an EMBL/GenBank/DDBJ whole genome shotgun (WGS) entry which is preliminary data.</text>
</comment>
<dbReference type="PANTHER" id="PTHR11214">
    <property type="entry name" value="BETA-1,3-N-ACETYLGLUCOSAMINYLTRANSFERASE"/>
    <property type="match status" value="1"/>
</dbReference>
<evidence type="ECO:0000256" key="8">
    <source>
        <dbReference type="ARBA" id="ARBA00023034"/>
    </source>
</evidence>
<comment type="similarity">
    <text evidence="2 10">Belongs to the glycosyltransferase 31 family.</text>
</comment>
<evidence type="ECO:0000256" key="4">
    <source>
        <dbReference type="ARBA" id="ARBA00022679"/>
    </source>
</evidence>
<dbReference type="Pfam" id="PF01762">
    <property type="entry name" value="Galactosyl_T"/>
    <property type="match status" value="1"/>
</dbReference>
<keyword evidence="8 10" id="KW-0333">Golgi apparatus</keyword>
<keyword evidence="3 10" id="KW-0328">Glycosyltransferase</keyword>
<evidence type="ECO:0000256" key="1">
    <source>
        <dbReference type="ARBA" id="ARBA00004323"/>
    </source>
</evidence>
<dbReference type="EMBL" id="JAJJHW010001127">
    <property type="protein sequence ID" value="KAH8378007.1"/>
    <property type="molecule type" value="Genomic_DNA"/>
</dbReference>
<accession>A0AAD4K5J6</accession>
<proteinExistence type="inferred from homology"/>
<evidence type="ECO:0000256" key="10">
    <source>
        <dbReference type="RuleBase" id="RU363063"/>
    </source>
</evidence>
<evidence type="ECO:0000256" key="6">
    <source>
        <dbReference type="ARBA" id="ARBA00022968"/>
    </source>
</evidence>
<keyword evidence="9 10" id="KW-0472">Membrane</keyword>
<name>A0AAD4K5J6_9MUSC</name>
<evidence type="ECO:0000256" key="2">
    <source>
        <dbReference type="ARBA" id="ARBA00008661"/>
    </source>
</evidence>
<dbReference type="GO" id="GO:0000139">
    <property type="term" value="C:Golgi membrane"/>
    <property type="evidence" value="ECO:0007669"/>
    <property type="project" value="UniProtKB-SubCell"/>
</dbReference>
<evidence type="ECO:0000256" key="7">
    <source>
        <dbReference type="ARBA" id="ARBA00022989"/>
    </source>
</evidence>
<dbReference type="InterPro" id="IPR002659">
    <property type="entry name" value="Glyco_trans_31"/>
</dbReference>
<keyword evidence="4" id="KW-0808">Transferase</keyword>
<dbReference type="PANTHER" id="PTHR11214:SF376">
    <property type="entry name" value="HEXOSYLTRANSFERASE"/>
    <property type="match status" value="1"/>
</dbReference>
<dbReference type="AlphaFoldDB" id="A0AAD4K5J6"/>
<dbReference type="Proteomes" id="UP001200034">
    <property type="component" value="Unassembled WGS sequence"/>
</dbReference>
<evidence type="ECO:0000313" key="11">
    <source>
        <dbReference type="EMBL" id="KAH8378007.1"/>
    </source>
</evidence>
<keyword evidence="7 10" id="KW-1133">Transmembrane helix</keyword>
<gene>
    <name evidence="11" type="ORF">KR093_008460</name>
</gene>